<reference evidence="1 2" key="1">
    <citation type="journal article" date="2016" name="Antonie Van Leeuwenhoek">
        <title>Dongia soli sp. nov., isolated from soil from Dokdo, Korea.</title>
        <authorList>
            <person name="Kim D.U."/>
            <person name="Lee H."/>
            <person name="Kim H."/>
            <person name="Kim S.G."/>
            <person name="Ka J.O."/>
        </authorList>
    </citation>
    <scope>NUCLEOTIDE SEQUENCE [LARGE SCALE GENOMIC DNA]</scope>
    <source>
        <strain evidence="1 2">D78</strain>
    </source>
</reference>
<evidence type="ECO:0000313" key="1">
    <source>
        <dbReference type="EMBL" id="MDY0885323.1"/>
    </source>
</evidence>
<dbReference type="Proteomes" id="UP001279642">
    <property type="component" value="Unassembled WGS sequence"/>
</dbReference>
<evidence type="ECO:0000313" key="2">
    <source>
        <dbReference type="Proteomes" id="UP001279642"/>
    </source>
</evidence>
<dbReference type="EMBL" id="JAXCLW010000009">
    <property type="protein sequence ID" value="MDY0885323.1"/>
    <property type="molecule type" value="Genomic_DNA"/>
</dbReference>
<name>A0ABU5EGH3_9PROT</name>
<protein>
    <submittedName>
        <fullName evidence="1">Uncharacterized protein</fullName>
    </submittedName>
</protein>
<gene>
    <name evidence="1" type="ORF">SMD27_20950</name>
</gene>
<proteinExistence type="predicted"/>
<sequence length="50" mass="5728">MPKLTKRLVDAAEPREKDYVIWDDDLPGFGPAEGEFDRLDLAQRDHASSR</sequence>
<keyword evidence="2" id="KW-1185">Reference proteome</keyword>
<organism evidence="1 2">
    <name type="scientific">Dongia soli</name>
    <dbReference type="NCBI Taxonomy" id="600628"/>
    <lineage>
        <taxon>Bacteria</taxon>
        <taxon>Pseudomonadati</taxon>
        <taxon>Pseudomonadota</taxon>
        <taxon>Alphaproteobacteria</taxon>
        <taxon>Rhodospirillales</taxon>
        <taxon>Dongiaceae</taxon>
        <taxon>Dongia</taxon>
    </lineage>
</organism>
<comment type="caution">
    <text evidence="1">The sequence shown here is derived from an EMBL/GenBank/DDBJ whole genome shotgun (WGS) entry which is preliminary data.</text>
</comment>
<accession>A0ABU5EGH3</accession>